<gene>
    <name evidence="2" type="ORF">EWM64_g2909</name>
</gene>
<feature type="non-terminal residue" evidence="2">
    <location>
        <position position="111"/>
    </location>
</feature>
<dbReference type="EMBL" id="SFCI01000250">
    <property type="protein sequence ID" value="TFY81092.1"/>
    <property type="molecule type" value="Genomic_DNA"/>
</dbReference>
<accession>A0A4Z0A210</accession>
<evidence type="ECO:0000256" key="1">
    <source>
        <dbReference type="SAM" id="MobiDB-lite"/>
    </source>
</evidence>
<evidence type="ECO:0000313" key="2">
    <source>
        <dbReference type="EMBL" id="TFY81092.1"/>
    </source>
</evidence>
<dbReference type="Proteomes" id="UP000298061">
    <property type="component" value="Unassembled WGS sequence"/>
</dbReference>
<comment type="caution">
    <text evidence="2">The sequence shown here is derived from an EMBL/GenBank/DDBJ whole genome shotgun (WGS) entry which is preliminary data.</text>
</comment>
<protein>
    <submittedName>
        <fullName evidence="2">Uncharacterized protein</fullName>
    </submittedName>
</protein>
<reference evidence="2 3" key="1">
    <citation type="submission" date="2019-02" db="EMBL/GenBank/DDBJ databases">
        <title>Genome sequencing of the rare red list fungi Hericium alpestre (H. flagellum).</title>
        <authorList>
            <person name="Buettner E."/>
            <person name="Kellner H."/>
        </authorList>
    </citation>
    <scope>NUCLEOTIDE SEQUENCE [LARGE SCALE GENOMIC DNA]</scope>
    <source>
        <strain evidence="2 3">DSM 108284</strain>
    </source>
</reference>
<evidence type="ECO:0000313" key="3">
    <source>
        <dbReference type="Proteomes" id="UP000298061"/>
    </source>
</evidence>
<sequence length="111" mass="11906">MGRIRKTTTEPEPKAHSRTHSRTLRNSASVTVIALHDLPSTPSTALSIDIDDDDGYTLSAFGDVSLSDAYMIPTSESSGSQRIRRPPMPRRSSGSASPERILAGLGRVSPT</sequence>
<feature type="region of interest" description="Disordered" evidence="1">
    <location>
        <begin position="1"/>
        <end position="26"/>
    </location>
</feature>
<organism evidence="2 3">
    <name type="scientific">Hericium alpestre</name>
    <dbReference type="NCBI Taxonomy" id="135208"/>
    <lineage>
        <taxon>Eukaryota</taxon>
        <taxon>Fungi</taxon>
        <taxon>Dikarya</taxon>
        <taxon>Basidiomycota</taxon>
        <taxon>Agaricomycotina</taxon>
        <taxon>Agaricomycetes</taxon>
        <taxon>Russulales</taxon>
        <taxon>Hericiaceae</taxon>
        <taxon>Hericium</taxon>
    </lineage>
</organism>
<name>A0A4Z0A210_9AGAM</name>
<feature type="region of interest" description="Disordered" evidence="1">
    <location>
        <begin position="74"/>
        <end position="111"/>
    </location>
</feature>
<keyword evidence="3" id="KW-1185">Reference proteome</keyword>
<dbReference type="AlphaFoldDB" id="A0A4Z0A210"/>
<proteinExistence type="predicted"/>